<dbReference type="PROSITE" id="PS51379">
    <property type="entry name" value="4FE4S_FER_2"/>
    <property type="match status" value="1"/>
</dbReference>
<proteinExistence type="predicted"/>
<gene>
    <name evidence="5" type="ORF">TCEL_00488</name>
</gene>
<evidence type="ECO:0000256" key="1">
    <source>
        <dbReference type="ARBA" id="ARBA00022723"/>
    </source>
</evidence>
<dbReference type="RefSeq" id="WP_018662521.1">
    <property type="nucleotide sequence ID" value="NZ_HF952018.1"/>
</dbReference>
<dbReference type="GO" id="GO:0051536">
    <property type="term" value="F:iron-sulfur cluster binding"/>
    <property type="evidence" value="ECO:0007669"/>
    <property type="project" value="UniProtKB-KW"/>
</dbReference>
<accession>R7RQE5</accession>
<dbReference type="PRINTS" id="PR00069">
    <property type="entry name" value="ALDKETRDTASE"/>
</dbReference>
<dbReference type="Proteomes" id="UP000014923">
    <property type="component" value="Unassembled WGS sequence"/>
</dbReference>
<dbReference type="InterPro" id="IPR053135">
    <property type="entry name" value="AKR2_Oxidoreductase"/>
</dbReference>
<dbReference type="InterPro" id="IPR036812">
    <property type="entry name" value="NAD(P)_OxRdtase_dom_sf"/>
</dbReference>
<dbReference type="InterPro" id="IPR023210">
    <property type="entry name" value="NADP_OxRdtase_dom"/>
</dbReference>
<dbReference type="AlphaFoldDB" id="R7RQE5"/>
<keyword evidence="2" id="KW-0408">Iron</keyword>
<comment type="caution">
    <text evidence="5">The sequence shown here is derived from an EMBL/GenBank/DDBJ whole genome shotgun (WGS) entry which is preliminary data.</text>
</comment>
<evidence type="ECO:0000256" key="2">
    <source>
        <dbReference type="ARBA" id="ARBA00023004"/>
    </source>
</evidence>
<dbReference type="Gene3D" id="3.20.20.100">
    <property type="entry name" value="NADP-dependent oxidoreductase domain"/>
    <property type="match status" value="1"/>
</dbReference>
<sequence length="334" mass="38281">MKKRRLGKTNIMVSEVGFGGIPIQRITQNEAKDVIRFAVDNGVNFIDTARGYGISEEYIGNALYGIRKEVYIATKSMARTKDAMKEDIERSLKNLKTDYIDLYQLHNVKDEETFKQVMSEDGALEALLDAKREGKVLHIGITSHSLDFLKKILEYDVFETIMYPYNIVEDQAEELFKEANKRDIGIIVMKPLAGGALEDSELAISYILNNKNISTVIPGMESIEQVKQNISASYIEFNDEMMKKCIEIKKKYTNSFCRRCGYCMPCPQGIDIPFCFILKGYYDRYDLKEWATERYNGMKSHASDCLGCGICETRCPYNLKIREMLKEVVESFGF</sequence>
<dbReference type="GO" id="GO:0046872">
    <property type="term" value="F:metal ion binding"/>
    <property type="evidence" value="ECO:0007669"/>
    <property type="project" value="UniProtKB-KW"/>
</dbReference>
<dbReference type="Pfam" id="PF13534">
    <property type="entry name" value="Fer4_17"/>
    <property type="match status" value="1"/>
</dbReference>
<dbReference type="EC" id="1.1.1.-" evidence="5"/>
<dbReference type="PANTHER" id="PTHR43312">
    <property type="entry name" value="D-THREO-ALDOSE 1-DEHYDROGENASE"/>
    <property type="match status" value="1"/>
</dbReference>
<dbReference type="SUPFAM" id="SSF46548">
    <property type="entry name" value="alpha-helical ferredoxin"/>
    <property type="match status" value="1"/>
</dbReference>
<organism evidence="5 6">
    <name type="scientific">Thermobrachium celere DSM 8682</name>
    <dbReference type="NCBI Taxonomy" id="941824"/>
    <lineage>
        <taxon>Bacteria</taxon>
        <taxon>Bacillati</taxon>
        <taxon>Bacillota</taxon>
        <taxon>Clostridia</taxon>
        <taxon>Eubacteriales</taxon>
        <taxon>Clostridiaceae</taxon>
        <taxon>Thermobrachium</taxon>
    </lineage>
</organism>
<dbReference type="InterPro" id="IPR017900">
    <property type="entry name" value="4Fe4S_Fe_S_CS"/>
</dbReference>
<dbReference type="EMBL" id="CAVN010000097">
    <property type="protein sequence ID" value="CDF58442.1"/>
    <property type="molecule type" value="Genomic_DNA"/>
</dbReference>
<dbReference type="PROSITE" id="PS00198">
    <property type="entry name" value="4FE4S_FER_1"/>
    <property type="match status" value="1"/>
</dbReference>
<dbReference type="SUPFAM" id="SSF51430">
    <property type="entry name" value="NAD(P)-linked oxidoreductase"/>
    <property type="match status" value="1"/>
</dbReference>
<dbReference type="PANTHER" id="PTHR43312:SF1">
    <property type="entry name" value="NADP-DEPENDENT OXIDOREDUCTASE DOMAIN-CONTAINING PROTEIN"/>
    <property type="match status" value="1"/>
</dbReference>
<keyword evidence="1" id="KW-0479">Metal-binding</keyword>
<dbReference type="HOGENOM" id="CLU_023205_3_1_9"/>
<reference evidence="5" key="1">
    <citation type="submission" date="2013-03" db="EMBL/GenBank/DDBJ databases">
        <title>Draft genome sequence of the hydrogen-ethanol-producing anaerobic alkalithermophilic Caloramator celere.</title>
        <authorList>
            <person name="Ciranna A."/>
            <person name="Larjo A."/>
            <person name="Kivisto A."/>
            <person name="Santala V."/>
            <person name="Roos C."/>
            <person name="Karp M."/>
        </authorList>
    </citation>
    <scope>NUCLEOTIDE SEQUENCE [LARGE SCALE GENOMIC DNA]</scope>
    <source>
        <strain evidence="5">DSM 8682</strain>
    </source>
</reference>
<dbReference type="OrthoDB" id="9773828at2"/>
<name>R7RQE5_9CLOT</name>
<protein>
    <submittedName>
        <fullName evidence="5">Oxidoreductase</fullName>
        <ecNumber evidence="5">1.1.1.-</ecNumber>
    </submittedName>
</protein>
<evidence type="ECO:0000259" key="4">
    <source>
        <dbReference type="PROSITE" id="PS51379"/>
    </source>
</evidence>
<dbReference type="GO" id="GO:0016491">
    <property type="term" value="F:oxidoreductase activity"/>
    <property type="evidence" value="ECO:0007669"/>
    <property type="project" value="UniProtKB-KW"/>
</dbReference>
<dbReference type="Pfam" id="PF00248">
    <property type="entry name" value="Aldo_ket_red"/>
    <property type="match status" value="2"/>
</dbReference>
<feature type="domain" description="4Fe-4S ferredoxin-type" evidence="4">
    <location>
        <begin position="296"/>
        <end position="327"/>
    </location>
</feature>
<evidence type="ECO:0000313" key="6">
    <source>
        <dbReference type="Proteomes" id="UP000014923"/>
    </source>
</evidence>
<keyword evidence="6" id="KW-1185">Reference proteome</keyword>
<dbReference type="InterPro" id="IPR017896">
    <property type="entry name" value="4Fe4S_Fe-S-bd"/>
</dbReference>
<dbReference type="InterPro" id="IPR020471">
    <property type="entry name" value="AKR"/>
</dbReference>
<keyword evidence="5" id="KW-0560">Oxidoreductase</keyword>
<evidence type="ECO:0000313" key="5">
    <source>
        <dbReference type="EMBL" id="CDF58442.1"/>
    </source>
</evidence>
<keyword evidence="3" id="KW-0411">Iron-sulfur</keyword>
<evidence type="ECO:0000256" key="3">
    <source>
        <dbReference type="ARBA" id="ARBA00023014"/>
    </source>
</evidence>
<dbReference type="eggNOG" id="COG1453">
    <property type="taxonomic scope" value="Bacteria"/>
</dbReference>
<dbReference type="CDD" id="cd19100">
    <property type="entry name" value="AKR_unchar"/>
    <property type="match status" value="1"/>
</dbReference>